<accession>A0A067TKF7</accession>
<protein>
    <submittedName>
        <fullName evidence="2">Uncharacterized protein</fullName>
    </submittedName>
</protein>
<evidence type="ECO:0000313" key="3">
    <source>
        <dbReference type="Proteomes" id="UP000027222"/>
    </source>
</evidence>
<dbReference type="AlphaFoldDB" id="A0A067TKF7"/>
<proteinExistence type="predicted"/>
<organism evidence="2 3">
    <name type="scientific">Galerina marginata (strain CBS 339.88)</name>
    <dbReference type="NCBI Taxonomy" id="685588"/>
    <lineage>
        <taxon>Eukaryota</taxon>
        <taxon>Fungi</taxon>
        <taxon>Dikarya</taxon>
        <taxon>Basidiomycota</taxon>
        <taxon>Agaricomycotina</taxon>
        <taxon>Agaricomycetes</taxon>
        <taxon>Agaricomycetidae</taxon>
        <taxon>Agaricales</taxon>
        <taxon>Agaricineae</taxon>
        <taxon>Strophariaceae</taxon>
        <taxon>Galerina</taxon>
    </lineage>
</organism>
<feature type="signal peptide" evidence="1">
    <location>
        <begin position="1"/>
        <end position="17"/>
    </location>
</feature>
<dbReference type="HOGENOM" id="CLU_1482088_0_0_1"/>
<name>A0A067TKF7_GALM3</name>
<dbReference type="Proteomes" id="UP000027222">
    <property type="component" value="Unassembled WGS sequence"/>
</dbReference>
<dbReference type="EMBL" id="KL142372">
    <property type="protein sequence ID" value="KDR80394.1"/>
    <property type="molecule type" value="Genomic_DNA"/>
</dbReference>
<evidence type="ECO:0000256" key="1">
    <source>
        <dbReference type="SAM" id="SignalP"/>
    </source>
</evidence>
<sequence length="182" mass="20085">MMLLIACWLRTSLDTQGTNIGTICSPKSTTSWHTRTQRLSILQGPVQESFLKATRTYLFEAGASGWLTPATAKYLALWHNMIQLLAITGNLFKSANLSKGNAAAWTVPLALENQAAGAKNVNLRWCYSVYYCDWEREAFGIISTSTDVKKIPQGEINHNSASMSLEILFLHGQVEALASCKL</sequence>
<evidence type="ECO:0000313" key="2">
    <source>
        <dbReference type="EMBL" id="KDR80394.1"/>
    </source>
</evidence>
<keyword evidence="1" id="KW-0732">Signal</keyword>
<gene>
    <name evidence="2" type="ORF">GALMADRAFT_1195679</name>
</gene>
<feature type="chain" id="PRO_5001649141" evidence="1">
    <location>
        <begin position="18"/>
        <end position="182"/>
    </location>
</feature>
<keyword evidence="3" id="KW-1185">Reference proteome</keyword>
<reference evidence="3" key="1">
    <citation type="journal article" date="2014" name="Proc. Natl. Acad. Sci. U.S.A.">
        <title>Extensive sampling of basidiomycete genomes demonstrates inadequacy of the white-rot/brown-rot paradigm for wood decay fungi.</title>
        <authorList>
            <person name="Riley R."/>
            <person name="Salamov A.A."/>
            <person name="Brown D.W."/>
            <person name="Nagy L.G."/>
            <person name="Floudas D."/>
            <person name="Held B.W."/>
            <person name="Levasseur A."/>
            <person name="Lombard V."/>
            <person name="Morin E."/>
            <person name="Otillar R."/>
            <person name="Lindquist E.A."/>
            <person name="Sun H."/>
            <person name="LaButti K.M."/>
            <person name="Schmutz J."/>
            <person name="Jabbour D."/>
            <person name="Luo H."/>
            <person name="Baker S.E."/>
            <person name="Pisabarro A.G."/>
            <person name="Walton J.D."/>
            <person name="Blanchette R.A."/>
            <person name="Henrissat B."/>
            <person name="Martin F."/>
            <person name="Cullen D."/>
            <person name="Hibbett D.S."/>
            <person name="Grigoriev I.V."/>
        </authorList>
    </citation>
    <scope>NUCLEOTIDE SEQUENCE [LARGE SCALE GENOMIC DNA]</scope>
    <source>
        <strain evidence="3">CBS 339.88</strain>
    </source>
</reference>